<dbReference type="SUPFAM" id="SSF51045">
    <property type="entry name" value="WW domain"/>
    <property type="match status" value="1"/>
</dbReference>
<feature type="domain" description="Matrin-type" evidence="9">
    <location>
        <begin position="57"/>
        <end position="88"/>
    </location>
</feature>
<dbReference type="PROSITE" id="PS50020">
    <property type="entry name" value="WW_DOMAIN_2"/>
    <property type="match status" value="1"/>
</dbReference>
<dbReference type="HOGENOM" id="CLU_050927_1_0_1"/>
<evidence type="ECO:0000256" key="6">
    <source>
        <dbReference type="SAM" id="Coils"/>
    </source>
</evidence>
<feature type="coiled-coil region" evidence="6">
    <location>
        <begin position="90"/>
        <end position="124"/>
    </location>
</feature>
<keyword evidence="4" id="KW-0862">Zinc</keyword>
<comment type="subcellular location">
    <subcellularLocation>
        <location evidence="1">Nucleus</location>
    </subcellularLocation>
</comment>
<dbReference type="Pfam" id="PF00397">
    <property type="entry name" value="WW"/>
    <property type="match status" value="1"/>
</dbReference>
<evidence type="ECO:0000256" key="7">
    <source>
        <dbReference type="SAM" id="MobiDB-lite"/>
    </source>
</evidence>
<dbReference type="EMBL" id="DS985245">
    <property type="protein sequence ID" value="EDV24442.1"/>
    <property type="molecule type" value="Genomic_DNA"/>
</dbReference>
<keyword evidence="6" id="KW-0175">Coiled coil</keyword>
<dbReference type="InterPro" id="IPR036236">
    <property type="entry name" value="Znf_C2H2_sf"/>
</dbReference>
<evidence type="ECO:0000256" key="4">
    <source>
        <dbReference type="ARBA" id="ARBA00022833"/>
    </source>
</evidence>
<dbReference type="SMART" id="SM00451">
    <property type="entry name" value="ZnF_U1"/>
    <property type="match status" value="1"/>
</dbReference>
<dbReference type="PROSITE" id="PS50171">
    <property type="entry name" value="ZF_MATRIN"/>
    <property type="match status" value="1"/>
</dbReference>
<dbReference type="RefSeq" id="XP_002112332.1">
    <property type="nucleotide sequence ID" value="XM_002112296.1"/>
</dbReference>
<dbReference type="InterPro" id="IPR036020">
    <property type="entry name" value="WW_dom_sf"/>
</dbReference>
<protein>
    <recommendedName>
        <fullName evidence="12">WW domain-containing protein</fullName>
    </recommendedName>
</protein>
<feature type="compositionally biased region" description="Polar residues" evidence="7">
    <location>
        <begin position="202"/>
        <end position="221"/>
    </location>
</feature>
<dbReference type="eggNOG" id="KOG0150">
    <property type="taxonomic scope" value="Eukaryota"/>
</dbReference>
<dbReference type="GO" id="GO:0003723">
    <property type="term" value="F:RNA binding"/>
    <property type="evidence" value="ECO:0000318"/>
    <property type="project" value="GO_Central"/>
</dbReference>
<dbReference type="Gene3D" id="2.20.70.10">
    <property type="match status" value="1"/>
</dbReference>
<name>B3RXK4_TRIAD</name>
<dbReference type="KEGG" id="tad:TRIADDRAFT_56241"/>
<feature type="domain" description="WW" evidence="8">
    <location>
        <begin position="169"/>
        <end position="196"/>
    </location>
</feature>
<dbReference type="InterPro" id="IPR013085">
    <property type="entry name" value="U1-CZ_Znf_C2H2"/>
</dbReference>
<dbReference type="PANTHER" id="PTHR13173:SF10">
    <property type="entry name" value="WW DOMAIN-BINDING PROTEIN 4"/>
    <property type="match status" value="1"/>
</dbReference>
<proteinExistence type="predicted"/>
<evidence type="ECO:0000256" key="1">
    <source>
        <dbReference type="ARBA" id="ARBA00004123"/>
    </source>
</evidence>
<dbReference type="InParanoid" id="B3RXK4"/>
<keyword evidence="3" id="KW-0863">Zinc-finger</keyword>
<dbReference type="STRING" id="10228.B3RXK4"/>
<dbReference type="GO" id="GO:0008380">
    <property type="term" value="P:RNA splicing"/>
    <property type="evidence" value="ECO:0000318"/>
    <property type="project" value="GO_Central"/>
</dbReference>
<dbReference type="AlphaFoldDB" id="B3RXK4"/>
<organism evidence="10 11">
    <name type="scientific">Trichoplax adhaerens</name>
    <name type="common">Trichoplax reptans</name>
    <dbReference type="NCBI Taxonomy" id="10228"/>
    <lineage>
        <taxon>Eukaryota</taxon>
        <taxon>Metazoa</taxon>
        <taxon>Placozoa</taxon>
        <taxon>Uniplacotomia</taxon>
        <taxon>Trichoplacea</taxon>
        <taxon>Trichoplacidae</taxon>
        <taxon>Trichoplax</taxon>
    </lineage>
</organism>
<keyword evidence="11" id="KW-1185">Reference proteome</keyword>
<dbReference type="Proteomes" id="UP000009022">
    <property type="component" value="Unassembled WGS sequence"/>
</dbReference>
<evidence type="ECO:0000256" key="2">
    <source>
        <dbReference type="ARBA" id="ARBA00022723"/>
    </source>
</evidence>
<dbReference type="CTD" id="6753545"/>
<dbReference type="SMART" id="SM00456">
    <property type="entry name" value="WW"/>
    <property type="match status" value="1"/>
</dbReference>
<dbReference type="GO" id="GO:0000398">
    <property type="term" value="P:mRNA splicing, via spliceosome"/>
    <property type="evidence" value="ECO:0007669"/>
    <property type="project" value="InterPro"/>
</dbReference>
<dbReference type="InterPro" id="IPR001202">
    <property type="entry name" value="WW_dom"/>
</dbReference>
<dbReference type="InterPro" id="IPR003604">
    <property type="entry name" value="Matrin/U1-like-C_Znf_C2H2"/>
</dbReference>
<evidence type="ECO:0000259" key="9">
    <source>
        <dbReference type="PROSITE" id="PS50171"/>
    </source>
</evidence>
<dbReference type="GO" id="GO:0071011">
    <property type="term" value="C:precatalytic spliceosome"/>
    <property type="evidence" value="ECO:0000318"/>
    <property type="project" value="GO_Central"/>
</dbReference>
<evidence type="ECO:0000259" key="8">
    <source>
        <dbReference type="PROSITE" id="PS50020"/>
    </source>
</evidence>
<dbReference type="Pfam" id="PF06220">
    <property type="entry name" value="zf-U1"/>
    <property type="match status" value="1"/>
</dbReference>
<dbReference type="GO" id="GO:0008270">
    <property type="term" value="F:zinc ion binding"/>
    <property type="evidence" value="ECO:0007669"/>
    <property type="project" value="UniProtKB-KW"/>
</dbReference>
<dbReference type="GeneID" id="6753545"/>
<dbReference type="PhylomeDB" id="B3RXK4"/>
<gene>
    <name evidence="10" type="ORF">TRIADDRAFT_56241</name>
</gene>
<evidence type="ECO:0000256" key="5">
    <source>
        <dbReference type="ARBA" id="ARBA00023242"/>
    </source>
</evidence>
<accession>B3RXK4</accession>
<evidence type="ECO:0008006" key="12">
    <source>
        <dbReference type="Google" id="ProtNLM"/>
    </source>
</evidence>
<keyword evidence="5" id="KW-0539">Nucleus</keyword>
<dbReference type="PANTHER" id="PTHR13173">
    <property type="entry name" value="WW DOMAIN BINDING PROTEIN 4"/>
    <property type="match status" value="1"/>
</dbReference>
<evidence type="ECO:0000313" key="11">
    <source>
        <dbReference type="Proteomes" id="UP000009022"/>
    </source>
</evidence>
<dbReference type="FunCoup" id="B3RXK4">
    <property type="interactions" value="1894"/>
</dbReference>
<dbReference type="OMA" id="IDPMRLE"/>
<feature type="region of interest" description="Disordered" evidence="7">
    <location>
        <begin position="202"/>
        <end position="236"/>
    </location>
</feature>
<dbReference type="CDD" id="cd00201">
    <property type="entry name" value="WW"/>
    <property type="match status" value="1"/>
</dbReference>
<dbReference type="InterPro" id="IPR040023">
    <property type="entry name" value="WBP4"/>
</dbReference>
<dbReference type="OrthoDB" id="191651at2759"/>
<sequence length="335" mass="38196">MTEYNVHALIGKYSIAYLEYSGGQHYQTDYYFRKSNWYAQPYSTRVRAEYWVSQPKKFCEFCKCWITDNKASIEFHERGVKHKKCVEERIREARHRSTEKKNAEKDLQAELQAIEKAAAAAFREDIKSNPALARELPSKGAYKKSQLKPQGENYKVQPVQTVPHSQCSWTAQLSPEGYTYYYNWTTGESKWEKPAGFIQNQSNSSKVENASKTADSNSPAQSKIDKDNENGMTETGIKRKIDKVDSGNKAVGTANASPYGAWVTVAVHDVVEKKVESKPEPKKELVPAEEEIAFRQKTIDSFSSSLQTNDSGVAKFKKRSIKFGLKKNIRQRDDE</sequence>
<dbReference type="Gene3D" id="3.30.160.60">
    <property type="entry name" value="Classic Zinc Finger"/>
    <property type="match status" value="1"/>
</dbReference>
<dbReference type="InterPro" id="IPR000690">
    <property type="entry name" value="Matrin/U1-C_Znf_C2H2"/>
</dbReference>
<reference evidence="10 11" key="1">
    <citation type="journal article" date="2008" name="Nature">
        <title>The Trichoplax genome and the nature of placozoans.</title>
        <authorList>
            <person name="Srivastava M."/>
            <person name="Begovic E."/>
            <person name="Chapman J."/>
            <person name="Putnam N.H."/>
            <person name="Hellsten U."/>
            <person name="Kawashima T."/>
            <person name="Kuo A."/>
            <person name="Mitros T."/>
            <person name="Salamov A."/>
            <person name="Carpenter M.L."/>
            <person name="Signorovitch A.Y."/>
            <person name="Moreno M.A."/>
            <person name="Kamm K."/>
            <person name="Grimwood J."/>
            <person name="Schmutz J."/>
            <person name="Shapiro H."/>
            <person name="Grigoriev I.V."/>
            <person name="Buss L.W."/>
            <person name="Schierwater B."/>
            <person name="Dellaporta S.L."/>
            <person name="Rokhsar D.S."/>
        </authorList>
    </citation>
    <scope>NUCLEOTIDE SEQUENCE [LARGE SCALE GENOMIC DNA]</scope>
    <source>
        <strain evidence="10 11">Grell-BS-1999</strain>
    </source>
</reference>
<keyword evidence="2" id="KW-0479">Metal-binding</keyword>
<dbReference type="SUPFAM" id="SSF57667">
    <property type="entry name" value="beta-beta-alpha zinc fingers"/>
    <property type="match status" value="1"/>
</dbReference>
<evidence type="ECO:0000256" key="3">
    <source>
        <dbReference type="ARBA" id="ARBA00022771"/>
    </source>
</evidence>
<evidence type="ECO:0000313" key="10">
    <source>
        <dbReference type="EMBL" id="EDV24442.1"/>
    </source>
</evidence>